<dbReference type="EMBL" id="JAGGJZ010000003">
    <property type="protein sequence ID" value="MBP1889900.1"/>
    <property type="molecule type" value="Genomic_DNA"/>
</dbReference>
<evidence type="ECO:0000313" key="1">
    <source>
        <dbReference type="EMBL" id="MBP1889900.1"/>
    </source>
</evidence>
<proteinExistence type="predicted"/>
<protein>
    <submittedName>
        <fullName evidence="1">Uncharacterized protein</fullName>
    </submittedName>
</protein>
<reference evidence="1 2" key="1">
    <citation type="submission" date="2021-03" db="EMBL/GenBank/DDBJ databases">
        <title>Genomic Encyclopedia of Type Strains, Phase IV (KMG-IV): sequencing the most valuable type-strain genomes for metagenomic binning, comparative biology and taxonomic classification.</title>
        <authorList>
            <person name="Goeker M."/>
        </authorList>
    </citation>
    <scope>NUCLEOTIDE SEQUENCE [LARGE SCALE GENOMIC DNA]</scope>
    <source>
        <strain evidence="1 2">DSM 3984</strain>
    </source>
</reference>
<sequence length="90" mass="10534">MKRGVFLMENIQKYIETAKKILTEKSLNILDGESVSEGTLLSTGISELEEGTVVSFIDKKSNKINPIWYYYNIKNEVIYKHKNNIWEKIY</sequence>
<evidence type="ECO:0000313" key="2">
    <source>
        <dbReference type="Proteomes" id="UP000783390"/>
    </source>
</evidence>
<dbReference type="Proteomes" id="UP000783390">
    <property type="component" value="Unassembled WGS sequence"/>
</dbReference>
<name>A0ABS4F0Y8_9CLOT</name>
<organism evidence="1 2">
    <name type="scientific">Clostridium moniliforme</name>
    <dbReference type="NCBI Taxonomy" id="39489"/>
    <lineage>
        <taxon>Bacteria</taxon>
        <taxon>Bacillati</taxon>
        <taxon>Bacillota</taxon>
        <taxon>Clostridia</taxon>
        <taxon>Eubacteriales</taxon>
        <taxon>Clostridiaceae</taxon>
        <taxon>Clostridium</taxon>
    </lineage>
</organism>
<gene>
    <name evidence="1" type="ORF">J2Z53_001483</name>
</gene>
<dbReference type="RefSeq" id="WP_209796782.1">
    <property type="nucleotide sequence ID" value="NZ_JAGGJZ010000003.1"/>
</dbReference>
<comment type="caution">
    <text evidence="1">The sequence shown here is derived from an EMBL/GenBank/DDBJ whole genome shotgun (WGS) entry which is preliminary data.</text>
</comment>
<accession>A0ABS4F0Y8</accession>
<keyword evidence="2" id="KW-1185">Reference proteome</keyword>